<feature type="domain" description="RNA polymerase sigma-70 region 2" evidence="1">
    <location>
        <begin position="22"/>
        <end position="88"/>
    </location>
</feature>
<dbReference type="AlphaFoldDB" id="X1LF20"/>
<accession>X1LF20</accession>
<reference evidence="2" key="1">
    <citation type="journal article" date="2014" name="Front. Microbiol.">
        <title>High frequency of phylogenetically diverse reductive dehalogenase-homologous genes in deep subseafloor sedimentary metagenomes.</title>
        <authorList>
            <person name="Kawai M."/>
            <person name="Futagami T."/>
            <person name="Toyoda A."/>
            <person name="Takaki Y."/>
            <person name="Nishi S."/>
            <person name="Hori S."/>
            <person name="Arai W."/>
            <person name="Tsubouchi T."/>
            <person name="Morono Y."/>
            <person name="Uchiyama I."/>
            <person name="Ito T."/>
            <person name="Fujiyama A."/>
            <person name="Inagaki F."/>
            <person name="Takami H."/>
        </authorList>
    </citation>
    <scope>NUCLEOTIDE SEQUENCE</scope>
    <source>
        <strain evidence="2">Expedition CK06-06</strain>
    </source>
</reference>
<evidence type="ECO:0000259" key="1">
    <source>
        <dbReference type="Pfam" id="PF04542"/>
    </source>
</evidence>
<dbReference type="GO" id="GO:0006352">
    <property type="term" value="P:DNA-templated transcription initiation"/>
    <property type="evidence" value="ECO:0007669"/>
    <property type="project" value="InterPro"/>
</dbReference>
<evidence type="ECO:0000313" key="2">
    <source>
        <dbReference type="EMBL" id="GAI17703.1"/>
    </source>
</evidence>
<dbReference type="SUPFAM" id="SSF88946">
    <property type="entry name" value="Sigma2 domain of RNA polymerase sigma factors"/>
    <property type="match status" value="1"/>
</dbReference>
<name>X1LF20_9ZZZZ</name>
<sequence>MSELKFLINKAKQKDLKAMGELFNKFKPLLKSRAKRYSRMGLEYDDFFQQGALLFILAVYDYKEKGNVPFAGYIKKRINWGLYHYYRRYMQIKMKFSSGLNPMIKHR</sequence>
<comment type="caution">
    <text evidence="2">The sequence shown here is derived from an EMBL/GenBank/DDBJ whole genome shotgun (WGS) entry which is preliminary data.</text>
</comment>
<dbReference type="GO" id="GO:0003700">
    <property type="term" value="F:DNA-binding transcription factor activity"/>
    <property type="evidence" value="ECO:0007669"/>
    <property type="project" value="InterPro"/>
</dbReference>
<dbReference type="Pfam" id="PF04542">
    <property type="entry name" value="Sigma70_r2"/>
    <property type="match status" value="1"/>
</dbReference>
<dbReference type="InterPro" id="IPR013325">
    <property type="entry name" value="RNA_pol_sigma_r2"/>
</dbReference>
<dbReference type="EMBL" id="BARV01005784">
    <property type="protein sequence ID" value="GAI17703.1"/>
    <property type="molecule type" value="Genomic_DNA"/>
</dbReference>
<proteinExistence type="predicted"/>
<gene>
    <name evidence="2" type="ORF">S06H3_11750</name>
</gene>
<organism evidence="2">
    <name type="scientific">marine sediment metagenome</name>
    <dbReference type="NCBI Taxonomy" id="412755"/>
    <lineage>
        <taxon>unclassified sequences</taxon>
        <taxon>metagenomes</taxon>
        <taxon>ecological metagenomes</taxon>
    </lineage>
</organism>
<protein>
    <recommendedName>
        <fullName evidence="1">RNA polymerase sigma-70 region 2 domain-containing protein</fullName>
    </recommendedName>
</protein>
<dbReference type="Gene3D" id="1.10.1740.10">
    <property type="match status" value="1"/>
</dbReference>
<dbReference type="InterPro" id="IPR007627">
    <property type="entry name" value="RNA_pol_sigma70_r2"/>
</dbReference>